<evidence type="ECO:0000256" key="1">
    <source>
        <dbReference type="SAM" id="SignalP"/>
    </source>
</evidence>
<organism evidence="2 3">
    <name type="scientific">Burkholderia gladioli</name>
    <name type="common">Pseudomonas marginata</name>
    <name type="synonym">Phytomonas marginata</name>
    <dbReference type="NCBI Taxonomy" id="28095"/>
    <lineage>
        <taxon>Bacteria</taxon>
        <taxon>Pseudomonadati</taxon>
        <taxon>Pseudomonadota</taxon>
        <taxon>Betaproteobacteria</taxon>
        <taxon>Burkholderiales</taxon>
        <taxon>Burkholderiaceae</taxon>
        <taxon>Burkholderia</taxon>
    </lineage>
</organism>
<evidence type="ECO:0000313" key="3">
    <source>
        <dbReference type="Proteomes" id="UP000029590"/>
    </source>
</evidence>
<dbReference type="KEGG" id="bgo:BM43_4007"/>
<accession>A0AAW3EWA8</accession>
<dbReference type="Proteomes" id="UP000029590">
    <property type="component" value="Unassembled WGS sequence"/>
</dbReference>
<dbReference type="EMBL" id="JPGG01000017">
    <property type="protein sequence ID" value="KGC11157.1"/>
    <property type="molecule type" value="Genomic_DNA"/>
</dbReference>
<sequence length="711" mass="75536">MIDDSDGQIQNGNMRVWFRLVVQAALLIAIANVASAAGSPAAVSASPPECVAGSPNGPVFITGDCVDPLLDKPYIDVKRPQTVTDLTTGLTVSYLYVHGGFSGTNVRFSFYFPAAEKYQRRFFETTYPTIVREDAALGCPEVGTSVCSVVFAISNGAYVVSTNNAGGPAAGGVLAAYRANAAAAKYSRVVAQQLYGSSARPRGYLYGASGGAYQTVGSMENTDGVWDGAVPMVFGVPNAIPSFMTAQLLALRVLADKLPQIADAMAPGGSGDPYVGLSAKQQSVLKEVTRLGHPLRGWWQYSTLNGGGFLAVQGVVRSMDPTYVEDFWTKDGYEGHEPSVQAARIQYDTVVTSVEGSTALVLANVLPAGALTMADLSITSGPKAGESVQIMRAAGNTVKLSANPGITPGTKVRLDNSWLIALQYYHRHQIGAPDEYGWDQYRSADGAPLYAQRPLLVGPLLAASSAGAVPNGHFYGKMIMVESTMDVSAYPWSADWYRHRAQAARGGAFADSYRLWFMDHADHGPDLSGYEAGVGFAGIPRAANHIVGYLSEVQQALLDLDEWVANGVQPPPNTEYHIDADNQVRLPATAAGRGGIQPVVILTAMTSAGSLPSRRVEAMAGRPVILAVKAQVPPTAGKIVKVEWDFEGKGSFTDNSPLPDGRTEINLEATYVFSKPGVYFPVVRVASQRDGETTTPFGLVQNIASVRIVVH</sequence>
<gene>
    <name evidence="2" type="ORF">DM48_7491</name>
</gene>
<evidence type="ECO:0008006" key="4">
    <source>
        <dbReference type="Google" id="ProtNLM"/>
    </source>
</evidence>
<feature type="chain" id="PRO_5043744399" description="Tat pathway signal sequence domain protein" evidence="1">
    <location>
        <begin position="37"/>
        <end position="711"/>
    </location>
</feature>
<proteinExistence type="predicted"/>
<protein>
    <recommendedName>
        <fullName evidence="4">Tat pathway signal sequence domain protein</fullName>
    </recommendedName>
</protein>
<keyword evidence="1" id="KW-0732">Signal</keyword>
<comment type="caution">
    <text evidence="2">The sequence shown here is derived from an EMBL/GenBank/DDBJ whole genome shotgun (WGS) entry which is preliminary data.</text>
</comment>
<dbReference type="RefSeq" id="WP_198399531.1">
    <property type="nucleotide sequence ID" value="NZ_CADEVY010000004.1"/>
</dbReference>
<dbReference type="AlphaFoldDB" id="A0AAW3EWA8"/>
<evidence type="ECO:0000313" key="2">
    <source>
        <dbReference type="EMBL" id="KGC11157.1"/>
    </source>
</evidence>
<reference evidence="2 3" key="1">
    <citation type="submission" date="2014-04" db="EMBL/GenBank/DDBJ databases">
        <authorList>
            <person name="Bishop-Lilly K.A."/>
            <person name="Broomall S.M."/>
            <person name="Chain P.S."/>
            <person name="Chertkov O."/>
            <person name="Coyne S.R."/>
            <person name="Daligault H.E."/>
            <person name="Davenport K.W."/>
            <person name="Erkkila T."/>
            <person name="Frey K.G."/>
            <person name="Gibbons H.S."/>
            <person name="Gu W."/>
            <person name="Jaissle J."/>
            <person name="Johnson S.L."/>
            <person name="Koroleva G.I."/>
            <person name="Ladner J.T."/>
            <person name="Lo C.-C."/>
            <person name="Minogue T.D."/>
            <person name="Munk C."/>
            <person name="Palacios G.F."/>
            <person name="Redden C.L."/>
            <person name="Rosenzweig C.N."/>
            <person name="Scholz M.B."/>
            <person name="Teshima H."/>
            <person name="Xu Y."/>
        </authorList>
    </citation>
    <scope>NUCLEOTIDE SEQUENCE [LARGE SCALE GENOMIC DNA]</scope>
    <source>
        <strain evidence="3">gladioli</strain>
    </source>
</reference>
<name>A0AAW3EWA8_BURGA</name>
<feature type="signal peptide" evidence="1">
    <location>
        <begin position="1"/>
        <end position="36"/>
    </location>
</feature>